<organism evidence="8 9">
    <name type="scientific">Tractidigestivibacter scatoligenes</name>
    <name type="common">Olsenella scatoligenes</name>
    <dbReference type="NCBI Taxonomy" id="1299998"/>
    <lineage>
        <taxon>Bacteria</taxon>
        <taxon>Bacillati</taxon>
        <taxon>Actinomycetota</taxon>
        <taxon>Coriobacteriia</taxon>
        <taxon>Coriobacteriales</taxon>
        <taxon>Atopobiaceae</taxon>
        <taxon>Tractidigestivibacter</taxon>
    </lineage>
</organism>
<dbReference type="PROSITE" id="PS00159">
    <property type="entry name" value="ALDOLASE_KDPG_KHG_1"/>
    <property type="match status" value="1"/>
</dbReference>
<dbReference type="InterPro" id="IPR013785">
    <property type="entry name" value="Aldolase_TIM"/>
</dbReference>
<dbReference type="InterPro" id="IPR031337">
    <property type="entry name" value="KDPG/KHG_AS_1"/>
</dbReference>
<comment type="subunit">
    <text evidence="4">Homotrimer.</text>
</comment>
<accession>A0A100YXR6</accession>
<evidence type="ECO:0000256" key="4">
    <source>
        <dbReference type="ARBA" id="ARBA00011233"/>
    </source>
</evidence>
<comment type="similarity">
    <text evidence="3">Belongs to the KHG/KDPG aldolase family.</text>
</comment>
<dbReference type="Pfam" id="PF01081">
    <property type="entry name" value="Aldolase"/>
    <property type="match status" value="1"/>
</dbReference>
<dbReference type="Gene3D" id="3.20.20.70">
    <property type="entry name" value="Aldolase class I"/>
    <property type="match status" value="1"/>
</dbReference>
<dbReference type="EMBL" id="LOJF01000001">
    <property type="protein sequence ID" value="KUH59625.1"/>
    <property type="molecule type" value="Genomic_DNA"/>
</dbReference>
<dbReference type="Proteomes" id="UP000054078">
    <property type="component" value="Unassembled WGS sequence"/>
</dbReference>
<keyword evidence="9" id="KW-1185">Reference proteome</keyword>
<dbReference type="InterPro" id="IPR000887">
    <property type="entry name" value="Aldlse_KDPG_KHG"/>
</dbReference>
<reference evidence="8 9" key="1">
    <citation type="submission" date="2015-12" db="EMBL/GenBank/DDBJ databases">
        <title>Draft Genome Sequence of Olsenella scatoligenes SK9K4T; a Producer of 3-Methylindole- (skatole) and 4-Methylphenol- (p-cresol) Isolated from Pig Feces.</title>
        <authorList>
            <person name="Li X."/>
            <person name="Borg B."/>
            <person name="Canibe N."/>
        </authorList>
    </citation>
    <scope>NUCLEOTIDE SEQUENCE [LARGE SCALE GENOMIC DNA]</scope>
    <source>
        <strain evidence="8 9">SK9K4</strain>
    </source>
</reference>
<dbReference type="GO" id="GO:0008675">
    <property type="term" value="F:2-dehydro-3-deoxy-phosphogluconate aldolase activity"/>
    <property type="evidence" value="ECO:0007669"/>
    <property type="project" value="UniProtKB-EC"/>
</dbReference>
<evidence type="ECO:0000256" key="1">
    <source>
        <dbReference type="ARBA" id="ARBA00000654"/>
    </source>
</evidence>
<evidence type="ECO:0000256" key="5">
    <source>
        <dbReference type="ARBA" id="ARBA00013063"/>
    </source>
</evidence>
<dbReference type="NCBIfam" id="TIGR01182">
    <property type="entry name" value="eda"/>
    <property type="match status" value="1"/>
</dbReference>
<gene>
    <name evidence="8" type="ORF">AUL39_04225</name>
</gene>
<sequence>MKQDGFYENVEKIGVMPVVVLEKLEDAVPMGNALTKGGLPAAEVTFRTSAAADCIHAMATKCPDVLVGAGTVLNLDQAKRAVDAGAKFIVSPGFDLEVVDWCLANKIDVIPAGVTPTELTTLVNRGIEVTKFFPAGIYGGIKAIDALASVFVGHRFMPTGGVNADNLRDYLSDKAIIAAGGTWMVKPALFSDGDFTEVERKSAEAAKMVREIRGM</sequence>
<comment type="caution">
    <text evidence="8">The sequence shown here is derived from an EMBL/GenBank/DDBJ whole genome shotgun (WGS) entry which is preliminary data.</text>
</comment>
<dbReference type="STRING" id="1299998.AUL39_04225"/>
<dbReference type="PANTHER" id="PTHR30246:SF1">
    <property type="entry name" value="2-DEHYDRO-3-DEOXY-6-PHOSPHOGALACTONATE ALDOLASE-RELATED"/>
    <property type="match status" value="1"/>
</dbReference>
<dbReference type="SUPFAM" id="SSF51569">
    <property type="entry name" value="Aldolase"/>
    <property type="match status" value="1"/>
</dbReference>
<dbReference type="PANTHER" id="PTHR30246">
    <property type="entry name" value="2-KETO-3-DEOXY-6-PHOSPHOGLUCONATE ALDOLASE"/>
    <property type="match status" value="1"/>
</dbReference>
<protein>
    <recommendedName>
        <fullName evidence="5">2-dehydro-3-deoxy-phosphogluconate aldolase</fullName>
        <ecNumber evidence="5">4.1.2.14</ecNumber>
    </recommendedName>
</protein>
<dbReference type="CDD" id="cd00452">
    <property type="entry name" value="KDPG_aldolase"/>
    <property type="match status" value="1"/>
</dbReference>
<keyword evidence="6" id="KW-0456">Lyase</keyword>
<evidence type="ECO:0000256" key="7">
    <source>
        <dbReference type="ARBA" id="ARBA00023277"/>
    </source>
</evidence>
<dbReference type="AlphaFoldDB" id="A0A100YXR6"/>
<evidence type="ECO:0000313" key="9">
    <source>
        <dbReference type="Proteomes" id="UP000054078"/>
    </source>
</evidence>
<name>A0A100YXR6_TRASO</name>
<dbReference type="EC" id="4.1.2.14" evidence="5"/>
<evidence type="ECO:0000256" key="6">
    <source>
        <dbReference type="ARBA" id="ARBA00023239"/>
    </source>
</evidence>
<comment type="catalytic activity">
    <reaction evidence="1">
        <text>2-dehydro-3-deoxy-6-phospho-D-gluconate = D-glyceraldehyde 3-phosphate + pyruvate</text>
        <dbReference type="Rhea" id="RHEA:17089"/>
        <dbReference type="ChEBI" id="CHEBI:15361"/>
        <dbReference type="ChEBI" id="CHEBI:57569"/>
        <dbReference type="ChEBI" id="CHEBI:59776"/>
        <dbReference type="EC" id="4.1.2.14"/>
    </reaction>
</comment>
<comment type="pathway">
    <text evidence="2">Carbohydrate acid metabolism; 2-dehydro-3-deoxy-D-gluconate degradation; D-glyceraldehyde 3-phosphate and pyruvate from 2-dehydro-3-deoxy-D-gluconate: step 2/2.</text>
</comment>
<evidence type="ECO:0000256" key="2">
    <source>
        <dbReference type="ARBA" id="ARBA00004736"/>
    </source>
</evidence>
<evidence type="ECO:0000313" key="8">
    <source>
        <dbReference type="EMBL" id="KUH59625.1"/>
    </source>
</evidence>
<evidence type="ECO:0000256" key="3">
    <source>
        <dbReference type="ARBA" id="ARBA00006906"/>
    </source>
</evidence>
<proteinExistence type="inferred from homology"/>
<keyword evidence="7" id="KW-0119">Carbohydrate metabolism</keyword>